<feature type="domain" description="Peptidase S49" evidence="8">
    <location>
        <begin position="366"/>
        <end position="517"/>
    </location>
</feature>
<evidence type="ECO:0000256" key="7">
    <source>
        <dbReference type="PIRSR" id="PIRSR001217-1"/>
    </source>
</evidence>
<sequence length="587" mass="64528">MRSFLKIFLATLLALVVFSLIAFFFIAGMAGSAVSSSMPVLSEKSVLKIDLADAYVELPQSDLQSMVQSQKLEETPSLYDFIRLIKKAKTDEKIKAIYLVANGNVNGFASSEEMRRALEDFRKSGKPVIAYGNTMTQKAYSVANVADKVYVSPAGAFEWVGFRVSYLFLKGALDKLDIRPQIFYAGKFKSATEPLRAEKMTEANQLQTSVWLNDLYGDFLQKTATARKLDTASLHQWANTGVITTPQVAAGYKLIDGVRYDDQLQTELKKTLKIDSSNKINFISMGQYARLHTNLGGSGDKIALIYAAGNIVDGNKQEGVISDGEYIDLLRKARLDQSIKAVVVRVNSGGGSALASDNIWREMKMAKAVKPVIVSFGDVAASGGYYMSCAADSIFALPNTITGSIGVFGIIPDISAFMKNKLGVTFDGVGTGPLANAGAADHPMTPQEQKIVQGSIERVYDQFKARVAEGRKKDTAYVETIAQGRVWTGFRAKDIGLIDRWGGLQDAINAAARMAKLSEFRVKEYPNYSSLLERILRIKNNGDAESMVKNELGSEYARVYQQLRTVKQMTNSVQARLPFEFFINAQQ</sequence>
<evidence type="ECO:0000256" key="5">
    <source>
        <dbReference type="ARBA" id="ARBA00022825"/>
    </source>
</evidence>
<dbReference type="Pfam" id="PF01343">
    <property type="entry name" value="Peptidase_S49"/>
    <property type="match status" value="2"/>
</dbReference>
<evidence type="ECO:0000256" key="3">
    <source>
        <dbReference type="ARBA" id="ARBA00022670"/>
    </source>
</evidence>
<evidence type="ECO:0000256" key="6">
    <source>
        <dbReference type="ARBA" id="ARBA00023136"/>
    </source>
</evidence>
<dbReference type="GO" id="GO:0008236">
    <property type="term" value="F:serine-type peptidase activity"/>
    <property type="evidence" value="ECO:0007669"/>
    <property type="project" value="UniProtKB-KW"/>
</dbReference>
<dbReference type="InterPro" id="IPR029045">
    <property type="entry name" value="ClpP/crotonase-like_dom_sf"/>
</dbReference>
<protein>
    <submittedName>
        <fullName evidence="9">Signal peptidase</fullName>
    </submittedName>
</protein>
<keyword evidence="4" id="KW-0378">Hydrolase</keyword>
<dbReference type="InterPro" id="IPR047272">
    <property type="entry name" value="S49_SppA_C"/>
</dbReference>
<dbReference type="AlphaFoldDB" id="W0F6B1"/>
<feature type="active site" description="Proton donor/acceptor" evidence="7">
    <location>
        <position position="189"/>
    </location>
</feature>
<dbReference type="InterPro" id="IPR002142">
    <property type="entry name" value="Peptidase_S49"/>
</dbReference>
<dbReference type="Gene3D" id="3.90.226.10">
    <property type="entry name" value="2-enoyl-CoA Hydratase, Chain A, domain 1"/>
    <property type="match status" value="2"/>
</dbReference>
<evidence type="ECO:0000256" key="2">
    <source>
        <dbReference type="ARBA" id="ARBA00008683"/>
    </source>
</evidence>
<keyword evidence="3" id="KW-0645">Protease</keyword>
<evidence type="ECO:0000313" key="10">
    <source>
        <dbReference type="Proteomes" id="UP000003586"/>
    </source>
</evidence>
<dbReference type="STRING" id="929713.NIASO_20990"/>
<proteinExistence type="inferred from homology"/>
<dbReference type="PIRSF" id="PIRSF001217">
    <property type="entry name" value="Protease_4_SppA"/>
    <property type="match status" value="1"/>
</dbReference>
<dbReference type="InterPro" id="IPR004634">
    <property type="entry name" value="Pept_S49_pIV"/>
</dbReference>
<dbReference type="SUPFAM" id="SSF52096">
    <property type="entry name" value="ClpP/crotonase"/>
    <property type="match status" value="2"/>
</dbReference>
<reference evidence="9 10" key="1">
    <citation type="submission" date="2013-12" db="EMBL/GenBank/DDBJ databases">
        <authorList>
            <consortium name="DOE Joint Genome Institute"/>
            <person name="Eisen J."/>
            <person name="Huntemann M."/>
            <person name="Han J."/>
            <person name="Chen A."/>
            <person name="Kyrpides N."/>
            <person name="Mavromatis K."/>
            <person name="Markowitz V."/>
            <person name="Palaniappan K."/>
            <person name="Ivanova N."/>
            <person name="Schaumberg A."/>
            <person name="Pati A."/>
            <person name="Liolios K."/>
            <person name="Nordberg H.P."/>
            <person name="Cantor M.N."/>
            <person name="Hua S.X."/>
            <person name="Woyke T."/>
        </authorList>
    </citation>
    <scope>NUCLEOTIDE SEQUENCE [LARGE SCALE GENOMIC DNA]</scope>
    <source>
        <strain evidence="10">DSM 19437</strain>
    </source>
</reference>
<evidence type="ECO:0000256" key="1">
    <source>
        <dbReference type="ARBA" id="ARBA00004370"/>
    </source>
</evidence>
<name>W0F6B1_9BACT</name>
<dbReference type="EMBL" id="CP007035">
    <property type="protein sequence ID" value="AHF16994.1"/>
    <property type="molecule type" value="Genomic_DNA"/>
</dbReference>
<evidence type="ECO:0000313" key="9">
    <source>
        <dbReference type="EMBL" id="AHF16994.1"/>
    </source>
</evidence>
<comment type="subcellular location">
    <subcellularLocation>
        <location evidence="1">Membrane</location>
    </subcellularLocation>
</comment>
<feature type="active site" description="Nucleophile" evidence="7">
    <location>
        <position position="382"/>
    </location>
</feature>
<dbReference type="NCBIfam" id="TIGR00705">
    <property type="entry name" value="SppA_67K"/>
    <property type="match status" value="1"/>
</dbReference>
<dbReference type="PANTHER" id="PTHR33209">
    <property type="entry name" value="PROTEASE 4"/>
    <property type="match status" value="1"/>
</dbReference>
<dbReference type="Gene3D" id="6.20.330.10">
    <property type="match status" value="1"/>
</dbReference>
<dbReference type="OrthoDB" id="9764363at2"/>
<keyword evidence="10" id="KW-1185">Reference proteome</keyword>
<keyword evidence="5" id="KW-0720">Serine protease</keyword>
<accession>W0F6B1</accession>
<dbReference type="Proteomes" id="UP000003586">
    <property type="component" value="Chromosome"/>
</dbReference>
<dbReference type="InterPro" id="IPR047217">
    <property type="entry name" value="S49_SppA_67K_type_N"/>
</dbReference>
<dbReference type="NCBIfam" id="TIGR00706">
    <property type="entry name" value="SppA_dom"/>
    <property type="match status" value="1"/>
</dbReference>
<dbReference type="CDD" id="cd07018">
    <property type="entry name" value="S49_SppA_67K_type"/>
    <property type="match status" value="1"/>
</dbReference>
<dbReference type="RefSeq" id="WP_008582418.1">
    <property type="nucleotide sequence ID" value="NZ_CP007035.1"/>
</dbReference>
<dbReference type="HOGENOM" id="CLU_008856_1_1_10"/>
<comment type="similarity">
    <text evidence="2">Belongs to the peptidase S49 family.</text>
</comment>
<dbReference type="InterPro" id="IPR004635">
    <property type="entry name" value="Pept_S49_SppA"/>
</dbReference>
<evidence type="ECO:0000259" key="8">
    <source>
        <dbReference type="Pfam" id="PF01343"/>
    </source>
</evidence>
<evidence type="ECO:0000256" key="4">
    <source>
        <dbReference type="ARBA" id="ARBA00022801"/>
    </source>
</evidence>
<organism evidence="9 10">
    <name type="scientific">Niabella soli DSM 19437</name>
    <dbReference type="NCBI Taxonomy" id="929713"/>
    <lineage>
        <taxon>Bacteria</taxon>
        <taxon>Pseudomonadati</taxon>
        <taxon>Bacteroidota</taxon>
        <taxon>Chitinophagia</taxon>
        <taxon>Chitinophagales</taxon>
        <taxon>Chitinophagaceae</taxon>
        <taxon>Niabella</taxon>
    </lineage>
</organism>
<keyword evidence="6" id="KW-0472">Membrane</keyword>
<dbReference type="PANTHER" id="PTHR33209:SF1">
    <property type="entry name" value="PEPTIDASE S49 DOMAIN-CONTAINING PROTEIN"/>
    <property type="match status" value="1"/>
</dbReference>
<dbReference type="GO" id="GO:0006465">
    <property type="term" value="P:signal peptide processing"/>
    <property type="evidence" value="ECO:0007669"/>
    <property type="project" value="InterPro"/>
</dbReference>
<dbReference type="CDD" id="cd07023">
    <property type="entry name" value="S49_Sppa_N_C"/>
    <property type="match status" value="1"/>
</dbReference>
<feature type="domain" description="Peptidase S49" evidence="8">
    <location>
        <begin position="121"/>
        <end position="274"/>
    </location>
</feature>
<dbReference type="eggNOG" id="COG0616">
    <property type="taxonomic scope" value="Bacteria"/>
</dbReference>
<gene>
    <name evidence="9" type="ORF">NIASO_20990</name>
</gene>
<dbReference type="KEGG" id="nso:NIASO_20990"/>
<dbReference type="GO" id="GO:0016020">
    <property type="term" value="C:membrane"/>
    <property type="evidence" value="ECO:0007669"/>
    <property type="project" value="UniProtKB-SubCell"/>
</dbReference>